<sequence>MFEIVKLLINNGAKYPPCPSPSIDAFDLRLPKQPRLESSVSPLRNACELRDACLIHLLCEKGGVLPEGEKEVGAAVSVLVSDRPFQSQKEGHCQEGAILEHWRLAESLLQQHGEIALSFPASVRPNQAPICGSGSWFFDLISLEEARGPSLLKVIRSSPLNELDRIVQMGTHGGKSGHTHVSSLGVAIRSKWEEGVTALLERGVDPNPVAPRVEAAAVAGPANRADRHDSNVGSRDSEESWGSRSSDAEESEGSRSSDSEESGGSWGMRSYGDLSVRAARRAVF</sequence>
<proteinExistence type="predicted"/>
<gene>
    <name evidence="2" type="ORF">Cvel_15731</name>
</gene>
<feature type="region of interest" description="Disordered" evidence="1">
    <location>
        <begin position="216"/>
        <end position="271"/>
    </location>
</feature>
<dbReference type="VEuPathDB" id="CryptoDB:Cvel_15731"/>
<dbReference type="PhylomeDB" id="A0A0G4F859"/>
<feature type="compositionally biased region" description="Basic and acidic residues" evidence="1">
    <location>
        <begin position="224"/>
        <end position="238"/>
    </location>
</feature>
<reference evidence="2" key="1">
    <citation type="submission" date="2014-11" db="EMBL/GenBank/DDBJ databases">
        <authorList>
            <person name="Otto D Thomas"/>
            <person name="Naeem Raeece"/>
        </authorList>
    </citation>
    <scope>NUCLEOTIDE SEQUENCE</scope>
</reference>
<dbReference type="EMBL" id="CDMZ01000194">
    <property type="protein sequence ID" value="CEM08894.1"/>
    <property type="molecule type" value="Genomic_DNA"/>
</dbReference>
<name>A0A0G4F859_9ALVE</name>
<protein>
    <submittedName>
        <fullName evidence="2">Uncharacterized protein</fullName>
    </submittedName>
</protein>
<organism evidence="2">
    <name type="scientific">Chromera velia CCMP2878</name>
    <dbReference type="NCBI Taxonomy" id="1169474"/>
    <lineage>
        <taxon>Eukaryota</taxon>
        <taxon>Sar</taxon>
        <taxon>Alveolata</taxon>
        <taxon>Colpodellida</taxon>
        <taxon>Chromeraceae</taxon>
        <taxon>Chromera</taxon>
    </lineage>
</organism>
<accession>A0A0G4F859</accession>
<evidence type="ECO:0000256" key="1">
    <source>
        <dbReference type="SAM" id="MobiDB-lite"/>
    </source>
</evidence>
<evidence type="ECO:0000313" key="2">
    <source>
        <dbReference type="EMBL" id="CEM08894.1"/>
    </source>
</evidence>
<dbReference type="AlphaFoldDB" id="A0A0G4F859"/>